<accession>A0A8T0IYU4</accession>
<dbReference type="EMBL" id="CM026422">
    <property type="protein sequence ID" value="KAG0587821.1"/>
    <property type="molecule type" value="Genomic_DNA"/>
</dbReference>
<gene>
    <name evidence="1" type="ORF">KC19_2G193900</name>
</gene>
<sequence length="128" mass="14021">MAAGAPATAATHSPITNPLTACLHTPPCCDSALHPRAIMCTSPPLPMFCCLLRSGNAQVLDAGCEVSWMLEMSSVNETLPLPSPPQRLTLRSGNKQHTQKQIAEKWLRIRLLYPSILSQHNRLRLTLN</sequence>
<keyword evidence="2" id="KW-1185">Reference proteome</keyword>
<evidence type="ECO:0000313" key="1">
    <source>
        <dbReference type="EMBL" id="KAG0587821.1"/>
    </source>
</evidence>
<evidence type="ECO:0000313" key="2">
    <source>
        <dbReference type="Proteomes" id="UP000822688"/>
    </source>
</evidence>
<protein>
    <submittedName>
        <fullName evidence="1">Uncharacterized protein</fullName>
    </submittedName>
</protein>
<reference evidence="1" key="1">
    <citation type="submission" date="2020-06" db="EMBL/GenBank/DDBJ databases">
        <title>WGS assembly of Ceratodon purpureus strain R40.</title>
        <authorList>
            <person name="Carey S.B."/>
            <person name="Jenkins J."/>
            <person name="Shu S."/>
            <person name="Lovell J.T."/>
            <person name="Sreedasyam A."/>
            <person name="Maumus F."/>
            <person name="Tiley G.P."/>
            <person name="Fernandez-Pozo N."/>
            <person name="Barry K."/>
            <person name="Chen C."/>
            <person name="Wang M."/>
            <person name="Lipzen A."/>
            <person name="Daum C."/>
            <person name="Saski C.A."/>
            <person name="Payton A.C."/>
            <person name="Mcbreen J.C."/>
            <person name="Conrad R.E."/>
            <person name="Kollar L.M."/>
            <person name="Olsson S."/>
            <person name="Huttunen S."/>
            <person name="Landis J.B."/>
            <person name="Wickett N.J."/>
            <person name="Johnson M.G."/>
            <person name="Rensing S.A."/>
            <person name="Grimwood J."/>
            <person name="Schmutz J."/>
            <person name="Mcdaniel S.F."/>
        </authorList>
    </citation>
    <scope>NUCLEOTIDE SEQUENCE</scope>
    <source>
        <strain evidence="1">R40</strain>
    </source>
</reference>
<proteinExistence type="predicted"/>
<organism evidence="1 2">
    <name type="scientific">Ceratodon purpureus</name>
    <name type="common">Fire moss</name>
    <name type="synonym">Dicranum purpureum</name>
    <dbReference type="NCBI Taxonomy" id="3225"/>
    <lineage>
        <taxon>Eukaryota</taxon>
        <taxon>Viridiplantae</taxon>
        <taxon>Streptophyta</taxon>
        <taxon>Embryophyta</taxon>
        <taxon>Bryophyta</taxon>
        <taxon>Bryophytina</taxon>
        <taxon>Bryopsida</taxon>
        <taxon>Dicranidae</taxon>
        <taxon>Pseudoditrichales</taxon>
        <taxon>Ditrichaceae</taxon>
        <taxon>Ceratodon</taxon>
    </lineage>
</organism>
<comment type="caution">
    <text evidence="1">The sequence shown here is derived from an EMBL/GenBank/DDBJ whole genome shotgun (WGS) entry which is preliminary data.</text>
</comment>
<name>A0A8T0IYU4_CERPU</name>
<feature type="non-terminal residue" evidence="1">
    <location>
        <position position="128"/>
    </location>
</feature>
<dbReference type="AlphaFoldDB" id="A0A8T0IYU4"/>
<dbReference type="Proteomes" id="UP000822688">
    <property type="component" value="Chromosome 2"/>
</dbReference>